<dbReference type="InterPro" id="IPR038330">
    <property type="entry name" value="TspO/MBR-related_sf"/>
</dbReference>
<evidence type="ECO:0000313" key="8">
    <source>
        <dbReference type="Proteomes" id="UP001274321"/>
    </source>
</evidence>
<sequence>MWLNRTDWRGAVAGATLPLIVAALAYGLMFATGIGHDSPAFAKLPFDPSGRISVVIWVVLFSFYGITRWFAWRHGDSGRRAAHLVEALMAWALLYTLIAGALSPFWLDVVNIGSLLFGIFVASQLVRISRFIAAWLVPTFLWKVLAVGLGLAPMLGLVWR</sequence>
<evidence type="ECO:0000256" key="3">
    <source>
        <dbReference type="ARBA" id="ARBA00022692"/>
    </source>
</evidence>
<keyword evidence="4 6" id="KW-1133">Transmembrane helix</keyword>
<reference evidence="7 8" key="1">
    <citation type="submission" date="2023-11" db="EMBL/GenBank/DDBJ databases">
        <authorList>
            <person name="Bao R."/>
        </authorList>
    </citation>
    <scope>NUCLEOTIDE SEQUENCE [LARGE SCALE GENOMIC DNA]</scope>
    <source>
        <strain evidence="7 8">PJ23</strain>
    </source>
</reference>
<dbReference type="Pfam" id="PF03073">
    <property type="entry name" value="TspO_MBR"/>
    <property type="match status" value="1"/>
</dbReference>
<evidence type="ECO:0000256" key="5">
    <source>
        <dbReference type="ARBA" id="ARBA00023136"/>
    </source>
</evidence>
<proteinExistence type="inferred from homology"/>
<gene>
    <name evidence="7" type="ORF">SCD90_03970</name>
</gene>
<feature type="transmembrane region" description="Helical" evidence="6">
    <location>
        <begin position="109"/>
        <end position="128"/>
    </location>
</feature>
<protein>
    <submittedName>
        <fullName evidence="7">Tryptophan-rich sensory protein</fullName>
    </submittedName>
</protein>
<keyword evidence="3 6" id="KW-0812">Transmembrane</keyword>
<comment type="similarity">
    <text evidence="2">Belongs to the TspO/BZRP family.</text>
</comment>
<comment type="subcellular location">
    <subcellularLocation>
        <location evidence="1">Membrane</location>
        <topology evidence="1">Multi-pass membrane protein</topology>
    </subcellularLocation>
</comment>
<keyword evidence="8" id="KW-1185">Reference proteome</keyword>
<dbReference type="RefSeq" id="WP_319843339.1">
    <property type="nucleotide sequence ID" value="NZ_JAXAFJ010000002.1"/>
</dbReference>
<feature type="transmembrane region" description="Helical" evidence="6">
    <location>
        <begin position="140"/>
        <end position="159"/>
    </location>
</feature>
<keyword evidence="5 6" id="KW-0472">Membrane</keyword>
<feature type="transmembrane region" description="Helical" evidence="6">
    <location>
        <begin position="84"/>
        <end position="103"/>
    </location>
</feature>
<evidence type="ECO:0000313" key="7">
    <source>
        <dbReference type="EMBL" id="MDX6805213.1"/>
    </source>
</evidence>
<dbReference type="Gene3D" id="1.20.1260.100">
    <property type="entry name" value="TspO/MBR protein"/>
    <property type="match status" value="1"/>
</dbReference>
<dbReference type="Proteomes" id="UP001274321">
    <property type="component" value="Unassembled WGS sequence"/>
</dbReference>
<name>A0ABU4RLW6_9HYPH</name>
<dbReference type="EMBL" id="JAXAFJ010000002">
    <property type="protein sequence ID" value="MDX6805213.1"/>
    <property type="molecule type" value="Genomic_DNA"/>
</dbReference>
<evidence type="ECO:0000256" key="2">
    <source>
        <dbReference type="ARBA" id="ARBA00007524"/>
    </source>
</evidence>
<organism evidence="7 8">
    <name type="scientific">Terrihabitans rhizophilus</name>
    <dbReference type="NCBI Taxonomy" id="3092662"/>
    <lineage>
        <taxon>Bacteria</taxon>
        <taxon>Pseudomonadati</taxon>
        <taxon>Pseudomonadota</taxon>
        <taxon>Alphaproteobacteria</taxon>
        <taxon>Hyphomicrobiales</taxon>
        <taxon>Terrihabitans</taxon>
    </lineage>
</organism>
<feature type="transmembrane region" description="Helical" evidence="6">
    <location>
        <begin position="54"/>
        <end position="72"/>
    </location>
</feature>
<dbReference type="InterPro" id="IPR004307">
    <property type="entry name" value="TspO_MBR"/>
</dbReference>
<evidence type="ECO:0000256" key="1">
    <source>
        <dbReference type="ARBA" id="ARBA00004141"/>
    </source>
</evidence>
<comment type="caution">
    <text evidence="7">The sequence shown here is derived from an EMBL/GenBank/DDBJ whole genome shotgun (WGS) entry which is preliminary data.</text>
</comment>
<evidence type="ECO:0000256" key="4">
    <source>
        <dbReference type="ARBA" id="ARBA00022989"/>
    </source>
</evidence>
<accession>A0ABU4RLW6</accession>
<feature type="transmembrane region" description="Helical" evidence="6">
    <location>
        <begin position="12"/>
        <end position="34"/>
    </location>
</feature>
<evidence type="ECO:0000256" key="6">
    <source>
        <dbReference type="SAM" id="Phobius"/>
    </source>
</evidence>